<proteinExistence type="predicted"/>
<sequence length="262" mass="30165">MDFLKNVDISKILIPVLAVFVQIYGSRLQPKLPTNIMNLFNNNYFRFIIILLITYLSSKNLQQSLIITVIFLFLTSLATTQESYENMISSAEGKVINVGSGGPTKTIRVNFNLDEYSISNEPYNKQNPNWSDRFDVKKINSNTIEVKRTDASVRWGQNLQFFAKRILSPEDIGHLLDCKNPESMRCLNFCYNKGLNSSFCKDMFPKEAKDCLNITNKANRLDCFVEKCNTSENISKPSCQILNIRKSVRDEIKEKINKYRNP</sequence>
<evidence type="ECO:0000313" key="1">
    <source>
        <dbReference type="EMBL" id="QHT97461.1"/>
    </source>
</evidence>
<dbReference type="EMBL" id="MN740277">
    <property type="protein sequence ID" value="QHT97461.1"/>
    <property type="molecule type" value="Genomic_DNA"/>
</dbReference>
<name>A0A6C0IVY5_9ZZZZ</name>
<accession>A0A6C0IVY5</accession>
<reference evidence="1" key="1">
    <citation type="journal article" date="2020" name="Nature">
        <title>Giant virus diversity and host interactions through global metagenomics.</title>
        <authorList>
            <person name="Schulz F."/>
            <person name="Roux S."/>
            <person name="Paez-Espino D."/>
            <person name="Jungbluth S."/>
            <person name="Walsh D.A."/>
            <person name="Denef V.J."/>
            <person name="McMahon K.D."/>
            <person name="Konstantinidis K.T."/>
            <person name="Eloe-Fadrosh E.A."/>
            <person name="Kyrpides N.C."/>
            <person name="Woyke T."/>
        </authorList>
    </citation>
    <scope>NUCLEOTIDE SEQUENCE</scope>
    <source>
        <strain evidence="1">GVMAG-M-3300025138-11</strain>
    </source>
</reference>
<protein>
    <submittedName>
        <fullName evidence="1">Uncharacterized protein</fullName>
    </submittedName>
</protein>
<dbReference type="AlphaFoldDB" id="A0A6C0IVY5"/>
<organism evidence="1">
    <name type="scientific">viral metagenome</name>
    <dbReference type="NCBI Taxonomy" id="1070528"/>
    <lineage>
        <taxon>unclassified sequences</taxon>
        <taxon>metagenomes</taxon>
        <taxon>organismal metagenomes</taxon>
    </lineage>
</organism>